<dbReference type="RefSeq" id="WP_242856358.1">
    <property type="nucleotide sequence ID" value="NZ_CYXO01000017.1"/>
</dbReference>
<protein>
    <submittedName>
        <fullName evidence="1">Uncharacterized protein</fullName>
    </submittedName>
</protein>
<organism evidence="1 2">
    <name type="scientific">Dorea longicatena</name>
    <dbReference type="NCBI Taxonomy" id="88431"/>
    <lineage>
        <taxon>Bacteria</taxon>
        <taxon>Bacillati</taxon>
        <taxon>Bacillota</taxon>
        <taxon>Clostridia</taxon>
        <taxon>Lachnospirales</taxon>
        <taxon>Lachnospiraceae</taxon>
        <taxon>Dorea</taxon>
    </lineage>
</organism>
<accession>A0A173V174</accession>
<proteinExistence type="predicted"/>
<evidence type="ECO:0000313" key="1">
    <source>
        <dbReference type="EMBL" id="CUN20390.1"/>
    </source>
</evidence>
<dbReference type="AlphaFoldDB" id="A0A173V174"/>
<dbReference type="EMBL" id="CYXO01000017">
    <property type="protein sequence ID" value="CUN20390.1"/>
    <property type="molecule type" value="Genomic_DNA"/>
</dbReference>
<evidence type="ECO:0000313" key="2">
    <source>
        <dbReference type="Proteomes" id="UP000095597"/>
    </source>
</evidence>
<sequence>MNTRFSSGNIENLEAEKEIQKEAVSYEHAGYQVRVHFNGDKTLSQCIQNLAERKIAG</sequence>
<name>A0A173V174_9FIRM</name>
<reference evidence="1 2" key="1">
    <citation type="submission" date="2015-09" db="EMBL/GenBank/DDBJ databases">
        <authorList>
            <consortium name="Pathogen Informatics"/>
        </authorList>
    </citation>
    <scope>NUCLEOTIDE SEQUENCE [LARGE SCALE GENOMIC DNA]</scope>
    <source>
        <strain evidence="1 2">2789STDY5834961</strain>
    </source>
</reference>
<dbReference type="Proteomes" id="UP000095597">
    <property type="component" value="Unassembled WGS sequence"/>
</dbReference>
<gene>
    <name evidence="1" type="ORF">ERS852573_02447</name>
</gene>